<accession>A0A6G0Y192</accession>
<evidence type="ECO:0000313" key="1">
    <source>
        <dbReference type="EMBL" id="KAF0747403.1"/>
    </source>
</evidence>
<organism evidence="1 2">
    <name type="scientific">Aphis craccivora</name>
    <name type="common">Cowpea aphid</name>
    <dbReference type="NCBI Taxonomy" id="307492"/>
    <lineage>
        <taxon>Eukaryota</taxon>
        <taxon>Metazoa</taxon>
        <taxon>Ecdysozoa</taxon>
        <taxon>Arthropoda</taxon>
        <taxon>Hexapoda</taxon>
        <taxon>Insecta</taxon>
        <taxon>Pterygota</taxon>
        <taxon>Neoptera</taxon>
        <taxon>Paraneoptera</taxon>
        <taxon>Hemiptera</taxon>
        <taxon>Sternorrhyncha</taxon>
        <taxon>Aphidomorpha</taxon>
        <taxon>Aphidoidea</taxon>
        <taxon>Aphididae</taxon>
        <taxon>Aphidini</taxon>
        <taxon>Aphis</taxon>
        <taxon>Aphis</taxon>
    </lineage>
</organism>
<proteinExistence type="predicted"/>
<name>A0A6G0Y192_APHCR</name>
<comment type="caution">
    <text evidence="1">The sequence shown here is derived from an EMBL/GenBank/DDBJ whole genome shotgun (WGS) entry which is preliminary data.</text>
</comment>
<keyword evidence="2" id="KW-1185">Reference proteome</keyword>
<protein>
    <submittedName>
        <fullName evidence="1">Uncharacterized protein</fullName>
    </submittedName>
</protein>
<gene>
    <name evidence="1" type="ORF">FWK35_00024663</name>
</gene>
<evidence type="ECO:0000313" key="2">
    <source>
        <dbReference type="Proteomes" id="UP000478052"/>
    </source>
</evidence>
<dbReference type="Proteomes" id="UP000478052">
    <property type="component" value="Unassembled WGS sequence"/>
</dbReference>
<dbReference type="AlphaFoldDB" id="A0A6G0Y192"/>
<reference evidence="1 2" key="1">
    <citation type="submission" date="2019-08" db="EMBL/GenBank/DDBJ databases">
        <title>Whole genome of Aphis craccivora.</title>
        <authorList>
            <person name="Voronova N.V."/>
            <person name="Shulinski R.S."/>
            <person name="Bandarenka Y.V."/>
            <person name="Zhorov D.G."/>
            <person name="Warner D."/>
        </authorList>
    </citation>
    <scope>NUCLEOTIDE SEQUENCE [LARGE SCALE GENOMIC DNA]</scope>
    <source>
        <strain evidence="1">180601</strain>
        <tissue evidence="1">Whole Body</tissue>
    </source>
</reference>
<sequence>MKYFDDICYFDIFLVYLIYKRRVKIVTIITCRNNTSISIFGRGAFRLQIEYIWCIIQVKSKHFLEVFKKIGKTKKNVTAKREFKFGNSSVNIKI</sequence>
<dbReference type="EMBL" id="VUJU01006861">
    <property type="protein sequence ID" value="KAF0747403.1"/>
    <property type="molecule type" value="Genomic_DNA"/>
</dbReference>